<keyword evidence="2" id="KW-1185">Reference proteome</keyword>
<dbReference type="EMBL" id="SHKW01000001">
    <property type="protein sequence ID" value="RZU39962.1"/>
    <property type="molecule type" value="Genomic_DNA"/>
</dbReference>
<accession>A0A4Q7YQB8</accession>
<protein>
    <recommendedName>
        <fullName evidence="3">Polysaccharide deacetylase</fullName>
    </recommendedName>
</protein>
<evidence type="ECO:0008006" key="3">
    <source>
        <dbReference type="Google" id="ProtNLM"/>
    </source>
</evidence>
<proteinExistence type="predicted"/>
<organism evidence="1 2">
    <name type="scientific">Edaphobacter modestus</name>
    <dbReference type="NCBI Taxonomy" id="388466"/>
    <lineage>
        <taxon>Bacteria</taxon>
        <taxon>Pseudomonadati</taxon>
        <taxon>Acidobacteriota</taxon>
        <taxon>Terriglobia</taxon>
        <taxon>Terriglobales</taxon>
        <taxon>Acidobacteriaceae</taxon>
        <taxon>Edaphobacter</taxon>
    </lineage>
</organism>
<dbReference type="SUPFAM" id="SSF88713">
    <property type="entry name" value="Glycoside hydrolase/deacetylase"/>
    <property type="match status" value="1"/>
</dbReference>
<sequence length="446" mass="51750">MNQAFVDYFRCPESLVKLEPLWNQVSSMKEGYFKFGPDAICYGKSPLATDSLEAQLSDAFASTQIDGKICRLPFSPTEVADNLRFERYEKTVDSSFWKNVIREVYYALRPAFPVAFRRHLQRIWLRDWRKRPFPRWPVDRSIDQMFERLMHLAIQSQGGIEIPFIWFWPEARSSCAIMTHDVESATGLAFTSQLMDINDSFSIKSSFQLIPDARYVVTPEILASIKTRGFEVNVHDLKHDGHLYDNHDRFRQAALKINAFIDQFESKGFRSGALYRNQEWYSEFRFSYDMSVPNVAHLDPQRGGCCTVMPYFVGDILEIPVTMTQDHTLFNVLETYSLDLWREQMDLIMKQHGLISFIVHPDYIQTTKSRDAYLQLLAHLSEIRSNAGLWIAPPGEVNTWWRQRAKMRLVGKGEQWHIEGDGADRARIAYATISNNSLSYRLTSGC</sequence>
<evidence type="ECO:0000313" key="2">
    <source>
        <dbReference type="Proteomes" id="UP000292958"/>
    </source>
</evidence>
<reference evidence="1 2" key="1">
    <citation type="submission" date="2019-02" db="EMBL/GenBank/DDBJ databases">
        <title>Genomic Encyclopedia of Archaeal and Bacterial Type Strains, Phase II (KMG-II): from individual species to whole genera.</title>
        <authorList>
            <person name="Goeker M."/>
        </authorList>
    </citation>
    <scope>NUCLEOTIDE SEQUENCE [LARGE SCALE GENOMIC DNA]</scope>
    <source>
        <strain evidence="1 2">DSM 18101</strain>
    </source>
</reference>
<dbReference type="AlphaFoldDB" id="A0A4Q7YQB8"/>
<dbReference type="Proteomes" id="UP000292958">
    <property type="component" value="Unassembled WGS sequence"/>
</dbReference>
<dbReference type="OrthoDB" id="9806342at2"/>
<dbReference type="Gene3D" id="3.20.20.370">
    <property type="entry name" value="Glycoside hydrolase/deacetylase"/>
    <property type="match status" value="1"/>
</dbReference>
<dbReference type="GO" id="GO:0005975">
    <property type="term" value="P:carbohydrate metabolic process"/>
    <property type="evidence" value="ECO:0007669"/>
    <property type="project" value="InterPro"/>
</dbReference>
<name>A0A4Q7YQB8_9BACT</name>
<evidence type="ECO:0000313" key="1">
    <source>
        <dbReference type="EMBL" id="RZU39962.1"/>
    </source>
</evidence>
<gene>
    <name evidence="1" type="ORF">BDD14_1372</name>
</gene>
<dbReference type="InterPro" id="IPR011330">
    <property type="entry name" value="Glyco_hydro/deAcase_b/a-brl"/>
</dbReference>
<comment type="caution">
    <text evidence="1">The sequence shown here is derived from an EMBL/GenBank/DDBJ whole genome shotgun (WGS) entry which is preliminary data.</text>
</comment>
<dbReference type="RefSeq" id="WP_130418103.1">
    <property type="nucleotide sequence ID" value="NZ_SHKW01000001.1"/>
</dbReference>